<organism evidence="2 3">
    <name type="scientific">Algoriphagus hitonicola</name>
    <dbReference type="NCBI Taxonomy" id="435880"/>
    <lineage>
        <taxon>Bacteria</taxon>
        <taxon>Pseudomonadati</taxon>
        <taxon>Bacteroidota</taxon>
        <taxon>Cytophagia</taxon>
        <taxon>Cytophagales</taxon>
        <taxon>Cyclobacteriaceae</taxon>
        <taxon>Algoriphagus</taxon>
    </lineage>
</organism>
<dbReference type="EMBL" id="FOPC01000018">
    <property type="protein sequence ID" value="SFH11351.1"/>
    <property type="molecule type" value="Genomic_DNA"/>
</dbReference>
<evidence type="ECO:0000313" key="3">
    <source>
        <dbReference type="Proteomes" id="UP000199642"/>
    </source>
</evidence>
<proteinExistence type="predicted"/>
<protein>
    <submittedName>
        <fullName evidence="2">Type IX secretion system membrane protein, PorP/SprF family</fullName>
    </submittedName>
</protein>
<name>A0A1I2XH25_9BACT</name>
<dbReference type="NCBIfam" id="TIGR03519">
    <property type="entry name" value="T9SS_PorP_fam"/>
    <property type="match status" value="1"/>
</dbReference>
<gene>
    <name evidence="2" type="ORF">SAMN04487988_1182</name>
</gene>
<reference evidence="3" key="1">
    <citation type="submission" date="2016-10" db="EMBL/GenBank/DDBJ databases">
        <authorList>
            <person name="Varghese N."/>
            <person name="Submissions S."/>
        </authorList>
    </citation>
    <scope>NUCLEOTIDE SEQUENCE [LARGE SCALE GENOMIC DNA]</scope>
    <source>
        <strain evidence="3">DSM 19315</strain>
    </source>
</reference>
<dbReference type="STRING" id="435880.SAMN04487988_1182"/>
<evidence type="ECO:0000256" key="1">
    <source>
        <dbReference type="SAM" id="SignalP"/>
    </source>
</evidence>
<sequence>MRKLIIKNLGILVLAILGIASQIQAQQLPQYTQYIFNGLHINPGYAGYKNDGYFQSTYRDQWAGFPGAPKTFTVTGDLSANEGSMGFGFSLLSDRLGPTQTNSITATYAYRIQTGRKSFLGLGVTSGVSEYSLDPDKLRPETAIDPLLPESKVRLYTPNFNAGLFFHTDGFYAGFSAYNMLGKKAVLREDVALGFHDFHYFVTAGGLISLSEDVKFKPSFLLKHVKGSPLNYDLNAMFLFMETLWVGASYRSNVQLWNENLQKDLSRRNAVAALVEIFIAPSIRVGYAYDHTMNALESFKQYNSHELSVGYYLFKKRNVMQNPRWL</sequence>
<keyword evidence="3" id="KW-1185">Reference proteome</keyword>
<dbReference type="AlphaFoldDB" id="A0A1I2XH25"/>
<accession>A0A1I2XH25</accession>
<dbReference type="OrthoDB" id="1320396at2"/>
<evidence type="ECO:0000313" key="2">
    <source>
        <dbReference type="EMBL" id="SFH11351.1"/>
    </source>
</evidence>
<dbReference type="Proteomes" id="UP000199642">
    <property type="component" value="Unassembled WGS sequence"/>
</dbReference>
<dbReference type="InterPro" id="IPR019861">
    <property type="entry name" value="PorP/SprF_Bacteroidetes"/>
</dbReference>
<keyword evidence="1" id="KW-0732">Signal</keyword>
<feature type="chain" id="PRO_5011618298" evidence="1">
    <location>
        <begin position="26"/>
        <end position="326"/>
    </location>
</feature>
<feature type="signal peptide" evidence="1">
    <location>
        <begin position="1"/>
        <end position="25"/>
    </location>
</feature>
<dbReference type="Pfam" id="PF11751">
    <property type="entry name" value="PorP_SprF"/>
    <property type="match status" value="1"/>
</dbReference>